<gene>
    <name evidence="5" type="ORF">g.2353</name>
</gene>
<dbReference type="InterPro" id="IPR019808">
    <property type="entry name" value="Histidine_triad_CS"/>
</dbReference>
<dbReference type="FunFam" id="3.30.428.10:FF:000005">
    <property type="entry name" value="Histidine triad nucleotide-binding protein 1"/>
    <property type="match status" value="1"/>
</dbReference>
<dbReference type="PRINTS" id="PR00332">
    <property type="entry name" value="HISTRIAD"/>
</dbReference>
<dbReference type="PROSITE" id="PS00892">
    <property type="entry name" value="HIT_1"/>
    <property type="match status" value="1"/>
</dbReference>
<evidence type="ECO:0000313" key="5">
    <source>
        <dbReference type="EMBL" id="JAS36987.1"/>
    </source>
</evidence>
<protein>
    <recommendedName>
        <fullName evidence="4">HIT domain-containing protein</fullName>
    </recommendedName>
</protein>
<dbReference type="SUPFAM" id="SSF54197">
    <property type="entry name" value="HIT-like"/>
    <property type="match status" value="1"/>
</dbReference>
<evidence type="ECO:0000256" key="2">
    <source>
        <dbReference type="PIRSR" id="PIRSR601310-3"/>
    </source>
</evidence>
<evidence type="ECO:0000256" key="3">
    <source>
        <dbReference type="PROSITE-ProRule" id="PRU00464"/>
    </source>
</evidence>
<sequence length="160" mass="17846">MLGVFGQIHRIPQISLKIKSSISKGIQVQNFISKMSDEVSKAKSAGPTGDTIFGKILRKEIPCKFIYEDDKCVAFHDINAQAPVHFLVIPRKPIPMLSDAEDCDDKLLGHLMLTARKLAKDLKLNDGYRLVINNGKDGCQSVYHLHIHILGGRQMDWPPG</sequence>
<reference evidence="5" key="1">
    <citation type="submission" date="2015-12" db="EMBL/GenBank/DDBJ databases">
        <title>De novo transcriptome assembly of four potential Pierce s Disease insect vectors from Arizona vineyards.</title>
        <authorList>
            <person name="Tassone E.E."/>
        </authorList>
    </citation>
    <scope>NUCLEOTIDE SEQUENCE</scope>
</reference>
<accession>A0A1B6EGC4</accession>
<dbReference type="AlphaFoldDB" id="A0A1B6EGC4"/>
<dbReference type="InterPro" id="IPR036265">
    <property type="entry name" value="HIT-like_sf"/>
</dbReference>
<proteinExistence type="predicted"/>
<dbReference type="PROSITE" id="PS51084">
    <property type="entry name" value="HIT_2"/>
    <property type="match status" value="1"/>
</dbReference>
<feature type="active site" description="Tele-AMP-histidine intermediate" evidence="1">
    <location>
        <position position="146"/>
    </location>
</feature>
<dbReference type="CDD" id="cd01276">
    <property type="entry name" value="PKCI_related"/>
    <property type="match status" value="1"/>
</dbReference>
<dbReference type="Pfam" id="PF01230">
    <property type="entry name" value="HIT"/>
    <property type="match status" value="1"/>
</dbReference>
<evidence type="ECO:0000256" key="1">
    <source>
        <dbReference type="PIRSR" id="PIRSR601310-1"/>
    </source>
</evidence>
<feature type="domain" description="HIT" evidence="4">
    <location>
        <begin position="52"/>
        <end position="160"/>
    </location>
</feature>
<feature type="short sequence motif" description="Histidine triad motif" evidence="2 3">
    <location>
        <begin position="144"/>
        <end position="148"/>
    </location>
</feature>
<evidence type="ECO:0000259" key="4">
    <source>
        <dbReference type="PROSITE" id="PS51084"/>
    </source>
</evidence>
<organism evidence="5">
    <name type="scientific">Clastoptera arizonana</name>
    <name type="common">Arizona spittle bug</name>
    <dbReference type="NCBI Taxonomy" id="38151"/>
    <lineage>
        <taxon>Eukaryota</taxon>
        <taxon>Metazoa</taxon>
        <taxon>Ecdysozoa</taxon>
        <taxon>Arthropoda</taxon>
        <taxon>Hexapoda</taxon>
        <taxon>Insecta</taxon>
        <taxon>Pterygota</taxon>
        <taxon>Neoptera</taxon>
        <taxon>Paraneoptera</taxon>
        <taxon>Hemiptera</taxon>
        <taxon>Auchenorrhyncha</taxon>
        <taxon>Cercopoidea</taxon>
        <taxon>Clastopteridae</taxon>
        <taxon>Clastoptera</taxon>
    </lineage>
</organism>
<dbReference type="EMBL" id="GEDC01000311">
    <property type="protein sequence ID" value="JAS36987.1"/>
    <property type="molecule type" value="Transcribed_RNA"/>
</dbReference>
<dbReference type="InterPro" id="IPR001310">
    <property type="entry name" value="Histidine_triad_HIT"/>
</dbReference>
<dbReference type="Gene3D" id="3.30.428.10">
    <property type="entry name" value="HIT-like"/>
    <property type="match status" value="1"/>
</dbReference>
<dbReference type="PANTHER" id="PTHR23089">
    <property type="entry name" value="HISTIDINE TRIAD HIT PROTEIN"/>
    <property type="match status" value="1"/>
</dbReference>
<dbReference type="InterPro" id="IPR011146">
    <property type="entry name" value="HIT-like"/>
</dbReference>
<dbReference type="GO" id="GO:0003824">
    <property type="term" value="F:catalytic activity"/>
    <property type="evidence" value="ECO:0007669"/>
    <property type="project" value="InterPro"/>
</dbReference>
<name>A0A1B6EGC4_9HEMI</name>